<dbReference type="EMBL" id="JBHRSS010000001">
    <property type="protein sequence ID" value="MFC3102629.1"/>
    <property type="molecule type" value="Genomic_DNA"/>
</dbReference>
<dbReference type="PANTHER" id="PTHR39555">
    <property type="entry name" value="FIMBRIAL ASSEMBLY PROTEIN PILO-LIKE PROTEIN-RELATED"/>
    <property type="match status" value="1"/>
</dbReference>
<reference evidence="3" key="1">
    <citation type="journal article" date="2019" name="Int. J. Syst. Evol. Microbiol.">
        <title>The Global Catalogue of Microorganisms (GCM) 10K type strain sequencing project: providing services to taxonomists for standard genome sequencing and annotation.</title>
        <authorList>
            <consortium name="The Broad Institute Genomics Platform"/>
            <consortium name="The Broad Institute Genome Sequencing Center for Infectious Disease"/>
            <person name="Wu L."/>
            <person name="Ma J."/>
        </authorList>
    </citation>
    <scope>NUCLEOTIDE SEQUENCE [LARGE SCALE GENOMIC DNA]</scope>
    <source>
        <strain evidence="3">KCTC 52640</strain>
    </source>
</reference>
<protein>
    <submittedName>
        <fullName evidence="2">Type 4a pilus biogenesis protein PilO</fullName>
    </submittedName>
</protein>
<dbReference type="InterPro" id="IPR007445">
    <property type="entry name" value="PilO"/>
</dbReference>
<accession>A0ABV7EL18</accession>
<proteinExistence type="predicted"/>
<dbReference type="Gene3D" id="3.30.70.60">
    <property type="match status" value="1"/>
</dbReference>
<dbReference type="PIRSF" id="PIRSF016482">
    <property type="entry name" value="PilO"/>
    <property type="match status" value="1"/>
</dbReference>
<keyword evidence="3" id="KW-1185">Reference proteome</keyword>
<dbReference type="Gene3D" id="1.10.287.540">
    <property type="entry name" value="Helix hairpin bin"/>
    <property type="match status" value="1"/>
</dbReference>
<keyword evidence="1" id="KW-0472">Membrane</keyword>
<dbReference type="Proteomes" id="UP001595462">
    <property type="component" value="Unassembled WGS sequence"/>
</dbReference>
<evidence type="ECO:0000313" key="3">
    <source>
        <dbReference type="Proteomes" id="UP001595462"/>
    </source>
</evidence>
<evidence type="ECO:0000256" key="1">
    <source>
        <dbReference type="SAM" id="Phobius"/>
    </source>
</evidence>
<name>A0ABV7EL18_9GAMM</name>
<dbReference type="PANTHER" id="PTHR39555:SF1">
    <property type="entry name" value="TYPE IV PILUS INNER MEMBRANE COMPONENT PILO"/>
    <property type="match status" value="1"/>
</dbReference>
<keyword evidence="1" id="KW-0812">Transmembrane</keyword>
<sequence>MRKLGDYLDELRGLDQHNIGSWPTWAYGFAIGLVSATILAIGTWYFVLPKQDELARAERKETELKQTFEVKQRLVANLGAYREQLAAMQEQFGALLQQLPSKTEVPRLLNDISQTRLASGLEEELFKPRPEDQRDFYAVLPNDLIVTGDYHEFGRFVSGVAALSRIVTIEDVKIEPVNDNNGGAGKLRMSVTANTFRYLEGGDSVTKPASRKGAR</sequence>
<dbReference type="Pfam" id="PF04350">
    <property type="entry name" value="PilO"/>
    <property type="match status" value="1"/>
</dbReference>
<dbReference type="RefSeq" id="WP_380685874.1">
    <property type="nucleotide sequence ID" value="NZ_JBHRSS010000001.1"/>
</dbReference>
<gene>
    <name evidence="2" type="ORF">ACFOSU_01855</name>
</gene>
<evidence type="ECO:0000313" key="2">
    <source>
        <dbReference type="EMBL" id="MFC3102629.1"/>
    </source>
</evidence>
<organism evidence="2 3">
    <name type="scientific">Salinisphaera aquimarina</name>
    <dbReference type="NCBI Taxonomy" id="2094031"/>
    <lineage>
        <taxon>Bacteria</taxon>
        <taxon>Pseudomonadati</taxon>
        <taxon>Pseudomonadota</taxon>
        <taxon>Gammaproteobacteria</taxon>
        <taxon>Salinisphaerales</taxon>
        <taxon>Salinisphaeraceae</taxon>
        <taxon>Salinisphaera</taxon>
    </lineage>
</organism>
<dbReference type="InterPro" id="IPR014717">
    <property type="entry name" value="Transl_elong_EF1B/ribsomal_bS6"/>
</dbReference>
<comment type="caution">
    <text evidence="2">The sequence shown here is derived from an EMBL/GenBank/DDBJ whole genome shotgun (WGS) entry which is preliminary data.</text>
</comment>
<feature type="transmembrane region" description="Helical" evidence="1">
    <location>
        <begin position="25"/>
        <end position="47"/>
    </location>
</feature>
<keyword evidence="1" id="KW-1133">Transmembrane helix</keyword>